<evidence type="ECO:0000313" key="1">
    <source>
        <dbReference type="EMBL" id="MDT0418844.1"/>
    </source>
</evidence>
<name>A0ABD5EBR2_9ACTN</name>
<gene>
    <name evidence="1" type="ORF">RM574_25520</name>
</gene>
<sequence>MLPAKPTPAQRTDYTAAIVHMFRAATPDQRWRGRQWYPAAHALADEIASGDAVKGAGVLAALSANKSWSENCRLARKAFLEGKASGHFGDAVTKADCIMSGTHPSEVLPMHLKTGAFFLCIADPDHPDSVVIDRHAHDIAAGKVYGQRDRGLGAIGRYNALADCYRQAAHLLGELPSTVQAVTWIAHIER</sequence>
<organism evidence="1 2">
    <name type="scientific">Streptomyces evansiae</name>
    <dbReference type="NCBI Taxonomy" id="3075535"/>
    <lineage>
        <taxon>Bacteria</taxon>
        <taxon>Bacillati</taxon>
        <taxon>Actinomycetota</taxon>
        <taxon>Actinomycetes</taxon>
        <taxon>Kitasatosporales</taxon>
        <taxon>Streptomycetaceae</taxon>
        <taxon>Streptomyces</taxon>
    </lineage>
</organism>
<dbReference type="Pfam" id="PF23802">
    <property type="entry name" value="DUF7178"/>
    <property type="match status" value="1"/>
</dbReference>
<accession>A0ABD5EBR2</accession>
<dbReference type="EMBL" id="JAVRER010000056">
    <property type="protein sequence ID" value="MDT0418844.1"/>
    <property type="molecule type" value="Genomic_DNA"/>
</dbReference>
<dbReference type="InterPro" id="IPR055602">
    <property type="entry name" value="DUF7178"/>
</dbReference>
<protein>
    <submittedName>
        <fullName evidence="1">Uncharacterized protein</fullName>
    </submittedName>
</protein>
<proteinExistence type="predicted"/>
<comment type="caution">
    <text evidence="1">The sequence shown here is derived from an EMBL/GenBank/DDBJ whole genome shotgun (WGS) entry which is preliminary data.</text>
</comment>
<reference evidence="2" key="1">
    <citation type="submission" date="2023-07" db="EMBL/GenBank/DDBJ databases">
        <title>30 novel species of actinomycetes from the DSMZ collection.</title>
        <authorList>
            <person name="Nouioui I."/>
        </authorList>
    </citation>
    <scope>NUCLEOTIDE SEQUENCE [LARGE SCALE GENOMIC DNA]</scope>
    <source>
        <strain evidence="2">DSM 41982</strain>
    </source>
</reference>
<dbReference type="AlphaFoldDB" id="A0ABD5EBR2"/>
<dbReference type="Proteomes" id="UP001183607">
    <property type="component" value="Unassembled WGS sequence"/>
</dbReference>
<dbReference type="RefSeq" id="WP_254667100.1">
    <property type="nucleotide sequence ID" value="NZ_JAVRER010000056.1"/>
</dbReference>
<evidence type="ECO:0000313" key="2">
    <source>
        <dbReference type="Proteomes" id="UP001183607"/>
    </source>
</evidence>